<dbReference type="AlphaFoldDB" id="A0AAD6GEH6"/>
<keyword evidence="1" id="KW-0472">Membrane</keyword>
<comment type="caution">
    <text evidence="3">The sequence shown here is derived from an EMBL/GenBank/DDBJ whole genome shotgun (WGS) entry which is preliminary data.</text>
</comment>
<evidence type="ECO:0000313" key="4">
    <source>
        <dbReference type="Proteomes" id="UP001220324"/>
    </source>
</evidence>
<keyword evidence="4" id="KW-1185">Reference proteome</keyword>
<dbReference type="InterPro" id="IPR039535">
    <property type="entry name" value="ASST-like"/>
</dbReference>
<gene>
    <name evidence="3" type="ORF">N7494_005600</name>
</gene>
<evidence type="ECO:0000313" key="3">
    <source>
        <dbReference type="EMBL" id="KAJ5540524.1"/>
    </source>
</evidence>
<keyword evidence="1" id="KW-1133">Transmembrane helix</keyword>
<keyword evidence="1" id="KW-0812">Transmembrane</keyword>
<protein>
    <recommendedName>
        <fullName evidence="5">ASST-domain-containing protein</fullName>
    </recommendedName>
</protein>
<name>A0AAD6GEH6_9EURO</name>
<dbReference type="PANTHER" id="PTHR35340:SF8">
    <property type="entry name" value="ASST-DOMAIN-CONTAINING PROTEIN"/>
    <property type="match status" value="1"/>
</dbReference>
<organism evidence="3 4">
    <name type="scientific">Penicillium frequentans</name>
    <dbReference type="NCBI Taxonomy" id="3151616"/>
    <lineage>
        <taxon>Eukaryota</taxon>
        <taxon>Fungi</taxon>
        <taxon>Dikarya</taxon>
        <taxon>Ascomycota</taxon>
        <taxon>Pezizomycotina</taxon>
        <taxon>Eurotiomycetes</taxon>
        <taxon>Eurotiomycetidae</taxon>
        <taxon>Eurotiales</taxon>
        <taxon>Aspergillaceae</taxon>
        <taxon>Penicillium</taxon>
    </lineage>
</organism>
<feature type="transmembrane region" description="Helical" evidence="1">
    <location>
        <begin position="574"/>
        <end position="596"/>
    </location>
</feature>
<proteinExistence type="predicted"/>
<dbReference type="EMBL" id="JAQIZZ010000005">
    <property type="protein sequence ID" value="KAJ5540524.1"/>
    <property type="molecule type" value="Genomic_DNA"/>
</dbReference>
<evidence type="ECO:0000256" key="1">
    <source>
        <dbReference type="SAM" id="Phobius"/>
    </source>
</evidence>
<dbReference type="InterPro" id="IPR053143">
    <property type="entry name" value="Arylsulfate_ST"/>
</dbReference>
<feature type="signal peptide" evidence="2">
    <location>
        <begin position="1"/>
        <end position="19"/>
    </location>
</feature>
<dbReference type="PANTHER" id="PTHR35340">
    <property type="entry name" value="PQQ ENZYME REPEAT PROTEIN-RELATED"/>
    <property type="match status" value="1"/>
</dbReference>
<dbReference type="Pfam" id="PF14269">
    <property type="entry name" value="Arylsulfotran_2"/>
    <property type="match status" value="1"/>
</dbReference>
<dbReference type="Proteomes" id="UP001220324">
    <property type="component" value="Unassembled WGS sequence"/>
</dbReference>
<reference evidence="3 4" key="1">
    <citation type="journal article" date="2023" name="IMA Fungus">
        <title>Comparative genomic study of the Penicillium genus elucidates a diverse pangenome and 15 lateral gene transfer events.</title>
        <authorList>
            <person name="Petersen C."/>
            <person name="Sorensen T."/>
            <person name="Nielsen M.R."/>
            <person name="Sondergaard T.E."/>
            <person name="Sorensen J.L."/>
            <person name="Fitzpatrick D.A."/>
            <person name="Frisvad J.C."/>
            <person name="Nielsen K.L."/>
        </authorList>
    </citation>
    <scope>NUCLEOTIDE SEQUENCE [LARGE SCALE GENOMIC DNA]</scope>
    <source>
        <strain evidence="3 4">IBT 35679</strain>
    </source>
</reference>
<feature type="chain" id="PRO_5042247883" description="ASST-domain-containing protein" evidence="2">
    <location>
        <begin position="20"/>
        <end position="633"/>
    </location>
</feature>
<evidence type="ECO:0000256" key="2">
    <source>
        <dbReference type="SAM" id="SignalP"/>
    </source>
</evidence>
<keyword evidence="2" id="KW-0732">Signal</keyword>
<evidence type="ECO:0008006" key="5">
    <source>
        <dbReference type="Google" id="ProtNLM"/>
    </source>
</evidence>
<accession>A0AAD6GEH6</accession>
<sequence length="633" mass="71184">MFTMLFLVLGLMLLHESAAQHDKDLYSFVTLPEVRALKFEIEHIDRERQQPGYWFVAPYGQIDPEASTHRYTQYQIGPYIYDNDGMLIWAGSPMYDNRNVFDFKANWNIDDDPHLSFIIQHDNQVKGSGMILNTNYEIEHEVDVVNDLEAFNMHEFNILDGGKTALACTYRTQTISFADFGRPNEESWAQTGGFVELDVDSARVLFEWDSRDQISVLESAVLSSTSAALGPPGTDYVHINAVDKNEAGDYIISMRFTNTIYLISGTDGHIMWRLGGKESDFNMDFTFHKQHDVKFIESHGTHHVISLMNNGADEGYADESISAALYIDIDETAMTARVIQRIERPDGGLTRLRGNVQQLPNLNTFIGWSQWGYHSEHAPNGDLLMWAKFSSERFSSYRSYKFDWVGRPKTPPDVVSSVYGTNDEDVLTIIHVSWNGATDIAGWNFYARPYDMGENVFIGHTEKSDFETMYLADGFMDWVSVEAVDSEGNVLGTSDLHRTNTPDNWQAVGFDGTSLPSPDDPSILYVTDETDDAADSSTASVGTNVKSQEAVYSDTKEVAKAVYKAYEILRGVEGFVVLAILAGCVYAAVVGVRKCLRRRRQVRSYKNVPTEDGVEAGENIPVEEIPLRRNSNG</sequence>